<keyword evidence="1" id="KW-1133">Transmembrane helix</keyword>
<comment type="caution">
    <text evidence="2">The sequence shown here is derived from an EMBL/GenBank/DDBJ whole genome shotgun (WGS) entry which is preliminary data.</text>
</comment>
<sequence length="52" mass="5879">MGRIFVGVTCVGAGFWLGSYRLVPLWAILVLAFIGAGLWLLAKWLERRETDR</sequence>
<accession>A0A1H5KII5</accession>
<gene>
    <name evidence="2" type="ORF">SAMN04489800_1582</name>
</gene>
<dbReference type="AlphaFoldDB" id="A0A1H5KII5"/>
<dbReference type="Proteomes" id="UP000183613">
    <property type="component" value="Unassembled WGS sequence"/>
</dbReference>
<evidence type="ECO:0000313" key="2">
    <source>
        <dbReference type="EMBL" id="SEE64609.1"/>
    </source>
</evidence>
<proteinExistence type="predicted"/>
<dbReference type="EMBL" id="FNUD01000002">
    <property type="protein sequence ID" value="SEE64609.1"/>
    <property type="molecule type" value="Genomic_DNA"/>
</dbReference>
<keyword evidence="1" id="KW-0812">Transmembrane</keyword>
<name>A0A1H5KII5_PSEDM</name>
<keyword evidence="3" id="KW-1185">Reference proteome</keyword>
<protein>
    <submittedName>
        <fullName evidence="2">Uncharacterized protein</fullName>
    </submittedName>
</protein>
<evidence type="ECO:0000256" key="1">
    <source>
        <dbReference type="SAM" id="Phobius"/>
    </source>
</evidence>
<organism evidence="2 3">
    <name type="scientific">Pseudomonas deceptionensis</name>
    <dbReference type="NCBI Taxonomy" id="882211"/>
    <lineage>
        <taxon>Bacteria</taxon>
        <taxon>Pseudomonadati</taxon>
        <taxon>Pseudomonadota</taxon>
        <taxon>Gammaproteobacteria</taxon>
        <taxon>Pseudomonadales</taxon>
        <taxon>Pseudomonadaceae</taxon>
        <taxon>Pseudomonas</taxon>
    </lineage>
</organism>
<dbReference type="OrthoDB" id="7032539at2"/>
<feature type="transmembrane region" description="Helical" evidence="1">
    <location>
        <begin position="23"/>
        <end position="42"/>
    </location>
</feature>
<evidence type="ECO:0000313" key="3">
    <source>
        <dbReference type="Proteomes" id="UP000183613"/>
    </source>
</evidence>
<keyword evidence="1" id="KW-0472">Membrane</keyword>
<reference evidence="2" key="1">
    <citation type="submission" date="2016-10" db="EMBL/GenBank/DDBJ databases">
        <authorList>
            <person name="Varghese N."/>
            <person name="Submissions S."/>
        </authorList>
    </citation>
    <scope>NUCLEOTIDE SEQUENCE [LARGE SCALE GENOMIC DNA]</scope>
    <source>
        <strain evidence="2">LMG 25555</strain>
    </source>
</reference>
<dbReference type="RefSeq" id="WP_139272528.1">
    <property type="nucleotide sequence ID" value="NZ_FNUD01000002.1"/>
</dbReference>